<dbReference type="InterPro" id="IPR010982">
    <property type="entry name" value="Lambda_DNA-bd_dom_sf"/>
</dbReference>
<dbReference type="SUPFAM" id="SSF53822">
    <property type="entry name" value="Periplasmic binding protein-like I"/>
    <property type="match status" value="1"/>
</dbReference>
<dbReference type="Gene3D" id="3.40.50.2300">
    <property type="match status" value="2"/>
</dbReference>
<dbReference type="PANTHER" id="PTHR30146:SF153">
    <property type="entry name" value="LACTOSE OPERON REPRESSOR"/>
    <property type="match status" value="1"/>
</dbReference>
<protein>
    <submittedName>
        <fullName evidence="5">LacI family DNA-binding transcriptional regulator</fullName>
    </submittedName>
</protein>
<proteinExistence type="predicted"/>
<dbReference type="InterPro" id="IPR046335">
    <property type="entry name" value="LacI/GalR-like_sensor"/>
</dbReference>
<keyword evidence="3" id="KW-0804">Transcription</keyword>
<evidence type="ECO:0000313" key="5">
    <source>
        <dbReference type="EMBL" id="MXO67116.1"/>
    </source>
</evidence>
<dbReference type="GO" id="GO:0003700">
    <property type="term" value="F:DNA-binding transcription factor activity"/>
    <property type="evidence" value="ECO:0007669"/>
    <property type="project" value="TreeGrafter"/>
</dbReference>
<reference evidence="5 6" key="1">
    <citation type="submission" date="2019-12" db="EMBL/GenBank/DDBJ databases">
        <title>Genomic-based taxomic classification of the family Erythrobacteraceae.</title>
        <authorList>
            <person name="Xu L."/>
        </authorList>
    </citation>
    <scope>NUCLEOTIDE SEQUENCE [LARGE SCALE GENOMIC DNA]</scope>
    <source>
        <strain evidence="5 6">LMG 29518</strain>
    </source>
</reference>
<dbReference type="Pfam" id="PF13377">
    <property type="entry name" value="Peripla_BP_3"/>
    <property type="match status" value="1"/>
</dbReference>
<name>A0A6I4T864_9SPHN</name>
<keyword evidence="2 5" id="KW-0238">DNA-binding</keyword>
<comment type="caution">
    <text evidence="5">The sequence shown here is derived from an EMBL/GenBank/DDBJ whole genome shotgun (WGS) entry which is preliminary data.</text>
</comment>
<keyword evidence="1" id="KW-0805">Transcription regulation</keyword>
<dbReference type="AlphaFoldDB" id="A0A6I4T864"/>
<evidence type="ECO:0000259" key="4">
    <source>
        <dbReference type="PROSITE" id="PS50932"/>
    </source>
</evidence>
<dbReference type="SMART" id="SM00354">
    <property type="entry name" value="HTH_LACI"/>
    <property type="match status" value="1"/>
</dbReference>
<evidence type="ECO:0000256" key="3">
    <source>
        <dbReference type="ARBA" id="ARBA00023163"/>
    </source>
</evidence>
<gene>
    <name evidence="5" type="ORF">GRI91_15230</name>
</gene>
<dbReference type="SUPFAM" id="SSF47413">
    <property type="entry name" value="lambda repressor-like DNA-binding domains"/>
    <property type="match status" value="1"/>
</dbReference>
<dbReference type="Gene3D" id="1.10.260.40">
    <property type="entry name" value="lambda repressor-like DNA-binding domains"/>
    <property type="match status" value="1"/>
</dbReference>
<evidence type="ECO:0000256" key="2">
    <source>
        <dbReference type="ARBA" id="ARBA00023125"/>
    </source>
</evidence>
<dbReference type="GO" id="GO:0000976">
    <property type="term" value="F:transcription cis-regulatory region binding"/>
    <property type="evidence" value="ECO:0007669"/>
    <property type="project" value="TreeGrafter"/>
</dbReference>
<accession>A0A6I4T864</accession>
<evidence type="ECO:0000313" key="6">
    <source>
        <dbReference type="Proteomes" id="UP000438476"/>
    </source>
</evidence>
<dbReference type="Pfam" id="PF00356">
    <property type="entry name" value="LacI"/>
    <property type="match status" value="1"/>
</dbReference>
<dbReference type="CDD" id="cd01545">
    <property type="entry name" value="PBP1_SalR"/>
    <property type="match status" value="1"/>
</dbReference>
<dbReference type="InterPro" id="IPR028082">
    <property type="entry name" value="Peripla_BP_I"/>
</dbReference>
<organism evidence="5 6">
    <name type="scientific">Altericroceibacterium endophyticum</name>
    <dbReference type="NCBI Taxonomy" id="1808508"/>
    <lineage>
        <taxon>Bacteria</taxon>
        <taxon>Pseudomonadati</taxon>
        <taxon>Pseudomonadota</taxon>
        <taxon>Alphaproteobacteria</taxon>
        <taxon>Sphingomonadales</taxon>
        <taxon>Erythrobacteraceae</taxon>
        <taxon>Altericroceibacterium</taxon>
    </lineage>
</organism>
<evidence type="ECO:0000256" key="1">
    <source>
        <dbReference type="ARBA" id="ARBA00023015"/>
    </source>
</evidence>
<dbReference type="CDD" id="cd01392">
    <property type="entry name" value="HTH_LacI"/>
    <property type="match status" value="1"/>
</dbReference>
<dbReference type="Proteomes" id="UP000438476">
    <property type="component" value="Unassembled WGS sequence"/>
</dbReference>
<keyword evidence="6" id="KW-1185">Reference proteome</keyword>
<sequence>MCRLLQLSKRGSKIRGARMARSRRSFSNRVTLASVAERAGVSPMTVSNVLNDKPNVTQAKRDVVMEAVAALGYKPNRAARALASATSFRIGLLHRDTDSSFLGQVLLGTLKAANKHSAEVAIRAFSARNPASAIDAAKALLDSGIDGLIVPPPLCENPDMLELRNRYKVPMMALVPGAGLKDVPAVRIDDELAAYDLTRLMLSKGHQRIGFIRFPSSALVSVSREAGFTRALTEAGITPDPQLVWVGRPTYQSGLAAAEYFLSLDDPPSAIFSSSDDIGAAIVNHAHRQGLRVPEDISVAGFDDAPIASQIWPQLTTVRQDISTIAEIAIERLMKSLKDQTDLGADVQLVEHELIERQSIADLLR</sequence>
<dbReference type="PROSITE" id="PS50932">
    <property type="entry name" value="HTH_LACI_2"/>
    <property type="match status" value="1"/>
</dbReference>
<feature type="domain" description="HTH lacI-type" evidence="4">
    <location>
        <begin position="30"/>
        <end position="84"/>
    </location>
</feature>
<dbReference type="PANTHER" id="PTHR30146">
    <property type="entry name" value="LACI-RELATED TRANSCRIPTIONAL REPRESSOR"/>
    <property type="match status" value="1"/>
</dbReference>
<dbReference type="EMBL" id="WTYT01000007">
    <property type="protein sequence ID" value="MXO67116.1"/>
    <property type="molecule type" value="Genomic_DNA"/>
</dbReference>
<dbReference type="InterPro" id="IPR000843">
    <property type="entry name" value="HTH_LacI"/>
</dbReference>